<dbReference type="PANTHER" id="PTHR13774">
    <property type="entry name" value="PHENAZINE BIOSYNTHESIS PROTEIN"/>
    <property type="match status" value="1"/>
</dbReference>
<proteinExistence type="inferred from homology"/>
<comment type="similarity">
    <text evidence="1">Belongs to the PhzF family.</text>
</comment>
<dbReference type="Pfam" id="PF02567">
    <property type="entry name" value="PhzC-PhzF"/>
    <property type="match status" value="1"/>
</dbReference>
<dbReference type="KEGG" id="bvo:Pan97_02610"/>
<evidence type="ECO:0000313" key="4">
    <source>
        <dbReference type="EMBL" id="QDU73292.1"/>
    </source>
</evidence>
<gene>
    <name evidence="4" type="primary">yddE</name>
    <name evidence="4" type="ORF">Pan97_02610</name>
</gene>
<accession>A0A518C249</accession>
<evidence type="ECO:0000313" key="5">
    <source>
        <dbReference type="Proteomes" id="UP000318626"/>
    </source>
</evidence>
<dbReference type="GO" id="GO:0016853">
    <property type="term" value="F:isomerase activity"/>
    <property type="evidence" value="ECO:0007669"/>
    <property type="project" value="UniProtKB-KW"/>
</dbReference>
<organism evidence="4 5">
    <name type="scientific">Bremerella volcania</name>
    <dbReference type="NCBI Taxonomy" id="2527984"/>
    <lineage>
        <taxon>Bacteria</taxon>
        <taxon>Pseudomonadati</taxon>
        <taxon>Planctomycetota</taxon>
        <taxon>Planctomycetia</taxon>
        <taxon>Pirellulales</taxon>
        <taxon>Pirellulaceae</taxon>
        <taxon>Bremerella</taxon>
    </lineage>
</organism>
<dbReference type="GO" id="GO:0005737">
    <property type="term" value="C:cytoplasm"/>
    <property type="evidence" value="ECO:0007669"/>
    <property type="project" value="TreeGrafter"/>
</dbReference>
<evidence type="ECO:0000256" key="1">
    <source>
        <dbReference type="ARBA" id="ARBA00008270"/>
    </source>
</evidence>
<feature type="active site" evidence="3">
    <location>
        <position position="67"/>
    </location>
</feature>
<dbReference type="EC" id="5.1.-.-" evidence="4"/>
<evidence type="ECO:0000256" key="3">
    <source>
        <dbReference type="PIRSR" id="PIRSR016184-1"/>
    </source>
</evidence>
<dbReference type="PANTHER" id="PTHR13774:SF17">
    <property type="entry name" value="PHENAZINE BIOSYNTHESIS-LIKE DOMAIN-CONTAINING PROTEIN"/>
    <property type="match status" value="1"/>
</dbReference>
<dbReference type="EMBL" id="CP036289">
    <property type="protein sequence ID" value="QDU73292.1"/>
    <property type="molecule type" value="Genomic_DNA"/>
</dbReference>
<protein>
    <submittedName>
        <fullName evidence="4">Putative isomerase YddE</fullName>
        <ecNumber evidence="4">5.1.-.-</ecNumber>
    </submittedName>
</protein>
<dbReference type="InterPro" id="IPR003719">
    <property type="entry name" value="Phenazine_PhzF-like"/>
</dbReference>
<name>A0A518C249_9BACT</name>
<dbReference type="Gene3D" id="3.10.310.10">
    <property type="entry name" value="Diaminopimelate Epimerase, Chain A, domain 1"/>
    <property type="match status" value="2"/>
</dbReference>
<keyword evidence="5" id="KW-1185">Reference proteome</keyword>
<evidence type="ECO:0000256" key="2">
    <source>
        <dbReference type="ARBA" id="ARBA00023235"/>
    </source>
</evidence>
<reference evidence="5" key="1">
    <citation type="submission" date="2019-02" db="EMBL/GenBank/DDBJ databases">
        <title>Deep-cultivation of Planctomycetes and their phenomic and genomic characterization uncovers novel biology.</title>
        <authorList>
            <person name="Wiegand S."/>
            <person name="Jogler M."/>
            <person name="Boedeker C."/>
            <person name="Pinto D."/>
            <person name="Vollmers J."/>
            <person name="Rivas-Marin E."/>
            <person name="Kohn T."/>
            <person name="Peeters S.H."/>
            <person name="Heuer A."/>
            <person name="Rast P."/>
            <person name="Oberbeckmann S."/>
            <person name="Bunk B."/>
            <person name="Jeske O."/>
            <person name="Meyerdierks A."/>
            <person name="Storesund J.E."/>
            <person name="Kallscheuer N."/>
            <person name="Luecker S."/>
            <person name="Lage O.M."/>
            <person name="Pohl T."/>
            <person name="Merkel B.J."/>
            <person name="Hornburger P."/>
            <person name="Mueller R.-W."/>
            <person name="Bruemmer F."/>
            <person name="Labrenz M."/>
            <person name="Spormann A.M."/>
            <person name="Op den Camp H."/>
            <person name="Overmann J."/>
            <person name="Amann R."/>
            <person name="Jetten M.S.M."/>
            <person name="Mascher T."/>
            <person name="Medema M.H."/>
            <person name="Devos D.P."/>
            <person name="Kaster A.-K."/>
            <person name="Ovreas L."/>
            <person name="Rohde M."/>
            <person name="Galperin M.Y."/>
            <person name="Jogler C."/>
        </authorList>
    </citation>
    <scope>NUCLEOTIDE SEQUENCE [LARGE SCALE GENOMIC DNA]</scope>
    <source>
        <strain evidence="5">Pan97</strain>
    </source>
</reference>
<dbReference type="AlphaFoldDB" id="A0A518C249"/>
<dbReference type="NCBIfam" id="TIGR00654">
    <property type="entry name" value="PhzF_family"/>
    <property type="match status" value="1"/>
</dbReference>
<keyword evidence="2 4" id="KW-0413">Isomerase</keyword>
<sequence>MPGCACLPGGPSHFLLVKIFTMPRTLYQVDAFTSKPFAGNPAAVCWLDEPVDAEWMQQVAAEMNLAETAFVHPEGDSLRLRWFTPAVEVDLCGHATLATAHTLWQHQGFPQDQTLRFETHSGTLTASPLGDRIELDFPIAAAEETPPLDGLLESLGIGDFTFCGKNAWDWLIEVPTADDVRRLNPNHALLAPVTSRGVMVTARSDAPEYDFISRFFAPAAGIPEDPVTGSAHCVVGEYWSRKLDKKILQAYQASPRGGEVEVEVRNKRALLRGHAVVVAKIELFV</sequence>
<dbReference type="SUPFAM" id="SSF54506">
    <property type="entry name" value="Diaminopimelate epimerase-like"/>
    <property type="match status" value="1"/>
</dbReference>
<dbReference type="PIRSF" id="PIRSF016184">
    <property type="entry name" value="PhzC_PhzF"/>
    <property type="match status" value="1"/>
</dbReference>
<dbReference type="Proteomes" id="UP000318626">
    <property type="component" value="Chromosome"/>
</dbReference>